<protein>
    <submittedName>
        <fullName evidence="1">Uncharacterized protein</fullName>
    </submittedName>
</protein>
<proteinExistence type="predicted"/>
<keyword evidence="2" id="KW-1185">Reference proteome</keyword>
<dbReference type="EMBL" id="FP565176">
    <property type="protein sequence ID" value="CBA16508.1"/>
    <property type="molecule type" value="Genomic_DNA"/>
</dbReference>
<accession>D2U8V3</accession>
<reference evidence="1 2" key="1">
    <citation type="journal article" date="2009" name="BMC Genomics">
        <title>The complete genome sequence of Xanthomonas albilineans provides new insights into the reductive genome evolution of the xylem-limited Xanthomonadaceae.</title>
        <authorList>
            <person name="Pieretti I."/>
            <person name="Royer M."/>
            <person name="Barbe V."/>
            <person name="Carrere S."/>
            <person name="Koebnik R."/>
            <person name="Cociancich S."/>
            <person name="Couloux A."/>
            <person name="Darrasse A."/>
            <person name="Gouzy J."/>
            <person name="Jacques M.A."/>
            <person name="Lauber E."/>
            <person name="Manceau C."/>
            <person name="Mangenot S."/>
            <person name="Poussier S."/>
            <person name="Segurens B."/>
            <person name="Szurek B."/>
            <person name="Verdier V."/>
            <person name="Arlat M."/>
            <person name="Rott P."/>
        </authorList>
    </citation>
    <scope>NUCLEOTIDE SEQUENCE [LARGE SCALE GENOMIC DNA]</scope>
    <source>
        <strain evidence="2">GPE PC73 / CFBP 7063</strain>
    </source>
</reference>
<sequence length="135" mass="13817">MGDAHPNQVAPANAVICTASTSHQEFSAMTAPPFMRSLLLASLCLACGDAAAQHTGTYGSAALRIGIRILNNCEISADGNGQAGTPQMVACSHPLTYQTNIDGRPAANNDVALALSLPTTATLPSNRASYATVAF</sequence>
<evidence type="ECO:0000313" key="2">
    <source>
        <dbReference type="Proteomes" id="UP000001890"/>
    </source>
</evidence>
<gene>
    <name evidence="1" type="ordered locus">XALc_2024</name>
</gene>
<name>D2U8V3_XANAP</name>
<dbReference type="AlphaFoldDB" id="D2U8V3"/>
<dbReference type="STRING" id="380358.XALC_2024"/>
<dbReference type="Proteomes" id="UP000001890">
    <property type="component" value="Chromosome"/>
</dbReference>
<organism evidence="1 2">
    <name type="scientific">Xanthomonas albilineans (strain GPE PC73 / CFBP 7063)</name>
    <dbReference type="NCBI Taxonomy" id="380358"/>
    <lineage>
        <taxon>Bacteria</taxon>
        <taxon>Pseudomonadati</taxon>
        <taxon>Pseudomonadota</taxon>
        <taxon>Gammaproteobacteria</taxon>
        <taxon>Lysobacterales</taxon>
        <taxon>Lysobacteraceae</taxon>
        <taxon>Xanthomonas</taxon>
    </lineage>
</organism>
<dbReference type="KEGG" id="xal:XALC_2024"/>
<evidence type="ECO:0000313" key="1">
    <source>
        <dbReference type="EMBL" id="CBA16508.1"/>
    </source>
</evidence>